<sequence>MRQHKWLEFLKDYNFDLSHRLGKANVVVDALSRKPSYSKKLGTLKITGDLMEESRESQKLSLVITHEKWIDVKIRTNEVMRFHDKIQVLDVAELRKLTLQKGLSSGLSVQLGAMRMYRNLREMFGWFGLNGRGN</sequence>
<dbReference type="EMBL" id="QJKJ01010567">
    <property type="protein sequence ID" value="RDX73323.1"/>
    <property type="molecule type" value="Genomic_DNA"/>
</dbReference>
<feature type="non-terminal residue" evidence="1">
    <location>
        <position position="1"/>
    </location>
</feature>
<organism evidence="1 2">
    <name type="scientific">Mucuna pruriens</name>
    <name type="common">Velvet bean</name>
    <name type="synonym">Dolichos pruriens</name>
    <dbReference type="NCBI Taxonomy" id="157652"/>
    <lineage>
        <taxon>Eukaryota</taxon>
        <taxon>Viridiplantae</taxon>
        <taxon>Streptophyta</taxon>
        <taxon>Embryophyta</taxon>
        <taxon>Tracheophyta</taxon>
        <taxon>Spermatophyta</taxon>
        <taxon>Magnoliopsida</taxon>
        <taxon>eudicotyledons</taxon>
        <taxon>Gunneridae</taxon>
        <taxon>Pentapetalae</taxon>
        <taxon>rosids</taxon>
        <taxon>fabids</taxon>
        <taxon>Fabales</taxon>
        <taxon>Fabaceae</taxon>
        <taxon>Papilionoideae</taxon>
        <taxon>50 kb inversion clade</taxon>
        <taxon>NPAAA clade</taxon>
        <taxon>indigoferoid/millettioid clade</taxon>
        <taxon>Phaseoleae</taxon>
        <taxon>Mucuna</taxon>
    </lineage>
</organism>
<comment type="caution">
    <text evidence="1">The sequence shown here is derived from an EMBL/GenBank/DDBJ whole genome shotgun (WGS) entry which is preliminary data.</text>
</comment>
<gene>
    <name evidence="1" type="ORF">CR513_47097</name>
</gene>
<dbReference type="AlphaFoldDB" id="A0A371F595"/>
<evidence type="ECO:0000313" key="2">
    <source>
        <dbReference type="Proteomes" id="UP000257109"/>
    </source>
</evidence>
<name>A0A371F595_MUCPR</name>
<proteinExistence type="predicted"/>
<dbReference type="Proteomes" id="UP000257109">
    <property type="component" value="Unassembled WGS sequence"/>
</dbReference>
<dbReference type="OrthoDB" id="1435064at2759"/>
<protein>
    <submittedName>
        <fullName evidence="1">Uncharacterized protein</fullName>
    </submittedName>
</protein>
<evidence type="ECO:0000313" key="1">
    <source>
        <dbReference type="EMBL" id="RDX73323.1"/>
    </source>
</evidence>
<keyword evidence="2" id="KW-1185">Reference proteome</keyword>
<accession>A0A371F595</accession>
<reference evidence="1" key="1">
    <citation type="submission" date="2018-05" db="EMBL/GenBank/DDBJ databases">
        <title>Draft genome of Mucuna pruriens seed.</title>
        <authorList>
            <person name="Nnadi N.E."/>
            <person name="Vos R."/>
            <person name="Hasami M.H."/>
            <person name="Devisetty U.K."/>
            <person name="Aguiy J.C."/>
        </authorList>
    </citation>
    <scope>NUCLEOTIDE SEQUENCE [LARGE SCALE GENOMIC DNA]</scope>
    <source>
        <strain evidence="1">JCA_2017</strain>
    </source>
</reference>